<evidence type="ECO:0000256" key="1">
    <source>
        <dbReference type="SAM" id="MobiDB-lite"/>
    </source>
</evidence>
<name>X6NXA4_RETFI</name>
<keyword evidence="2" id="KW-0812">Transmembrane</keyword>
<evidence type="ECO:0000313" key="3">
    <source>
        <dbReference type="EMBL" id="ETO30518.1"/>
    </source>
</evidence>
<keyword evidence="4" id="KW-1185">Reference proteome</keyword>
<feature type="region of interest" description="Disordered" evidence="1">
    <location>
        <begin position="26"/>
        <end position="64"/>
    </location>
</feature>
<feature type="region of interest" description="Disordered" evidence="1">
    <location>
        <begin position="363"/>
        <end position="397"/>
    </location>
</feature>
<gene>
    <name evidence="3" type="ORF">RFI_06603</name>
</gene>
<feature type="non-terminal residue" evidence="3">
    <location>
        <position position="1"/>
    </location>
</feature>
<organism evidence="3 4">
    <name type="scientific">Reticulomyxa filosa</name>
    <dbReference type="NCBI Taxonomy" id="46433"/>
    <lineage>
        <taxon>Eukaryota</taxon>
        <taxon>Sar</taxon>
        <taxon>Rhizaria</taxon>
        <taxon>Retaria</taxon>
        <taxon>Foraminifera</taxon>
        <taxon>Monothalamids</taxon>
        <taxon>Reticulomyxidae</taxon>
        <taxon>Reticulomyxa</taxon>
    </lineage>
</organism>
<dbReference type="EMBL" id="ASPP01005441">
    <property type="protein sequence ID" value="ETO30518.1"/>
    <property type="molecule type" value="Genomic_DNA"/>
</dbReference>
<feature type="compositionally biased region" description="Acidic residues" evidence="1">
    <location>
        <begin position="363"/>
        <end position="372"/>
    </location>
</feature>
<feature type="region of interest" description="Disordered" evidence="1">
    <location>
        <begin position="419"/>
        <end position="449"/>
    </location>
</feature>
<dbReference type="AlphaFoldDB" id="X6NXA4"/>
<evidence type="ECO:0000256" key="2">
    <source>
        <dbReference type="SAM" id="Phobius"/>
    </source>
</evidence>
<feature type="region of interest" description="Disordered" evidence="1">
    <location>
        <begin position="122"/>
        <end position="202"/>
    </location>
</feature>
<proteinExistence type="predicted"/>
<keyword evidence="2" id="KW-1133">Transmembrane helix</keyword>
<reference evidence="3 4" key="1">
    <citation type="journal article" date="2013" name="Curr. Biol.">
        <title>The Genome of the Foraminiferan Reticulomyxa filosa.</title>
        <authorList>
            <person name="Glockner G."/>
            <person name="Hulsmann N."/>
            <person name="Schleicher M."/>
            <person name="Noegel A.A."/>
            <person name="Eichinger L."/>
            <person name="Gallinger C."/>
            <person name="Pawlowski J."/>
            <person name="Sierra R."/>
            <person name="Euteneuer U."/>
            <person name="Pillet L."/>
            <person name="Moustafa A."/>
            <person name="Platzer M."/>
            <person name="Groth M."/>
            <person name="Szafranski K."/>
            <person name="Schliwa M."/>
        </authorList>
    </citation>
    <scope>NUCLEOTIDE SEQUENCE [LARGE SCALE GENOMIC DNA]</scope>
</reference>
<feature type="compositionally biased region" description="Low complexity" evidence="1">
    <location>
        <begin position="169"/>
        <end position="178"/>
    </location>
</feature>
<feature type="compositionally biased region" description="Polar residues" evidence="1">
    <location>
        <begin position="48"/>
        <end position="63"/>
    </location>
</feature>
<protein>
    <submittedName>
        <fullName evidence="3">Uncharacterized protein</fullName>
    </submittedName>
</protein>
<dbReference type="Proteomes" id="UP000023152">
    <property type="component" value="Unassembled WGS sequence"/>
</dbReference>
<feature type="compositionally biased region" description="Polar residues" evidence="1">
    <location>
        <begin position="26"/>
        <end position="40"/>
    </location>
</feature>
<evidence type="ECO:0000313" key="4">
    <source>
        <dbReference type="Proteomes" id="UP000023152"/>
    </source>
</evidence>
<feature type="compositionally biased region" description="Basic residues" evidence="1">
    <location>
        <begin position="439"/>
        <end position="449"/>
    </location>
</feature>
<sequence length="449" mass="50410">KQTPVSLDLDEMDAKLAAAMKTLEARNQQVPTNASAQESVSLHRDTSRSALGNYNETSMSMSNLRREDVRGAQINSHSDRNAVLGRPSLDQHSQSFKATTMLDSSSKYFQRPHVSPIKFRSKYRTEKQADTLSEQVRNGNGNGAAAVAERTNVENVPGTRSAHSRKSDTPSSTHSSTPRKGDGRGVKATGTRQLNTKQDDTGRDQMIEVADEDFTPQNKAAPTQRLYHFDDSWSENQNDTAAAAASPKSLMFNAALLFVNISLFVRGVFVIIFKKKTNNIQNFKDKKKPQIHHSLIRQANKKKIASTRPLYNRPRISISVPTSPRISDEETNNEEHNSYRKSHHKSTSQAIANKMQLEEVLEEPSDLTEDGPYDTIRTRPISQFQQRNDNSRAERSGPAMLFEDNPMAIHELRAEIQESRSATAVGTDRNKQNIAQRVAQRRRRLNMKA</sequence>
<keyword evidence="2" id="KW-0472">Membrane</keyword>
<feature type="transmembrane region" description="Helical" evidence="2">
    <location>
        <begin position="250"/>
        <end position="273"/>
    </location>
</feature>
<feature type="region of interest" description="Disordered" evidence="1">
    <location>
        <begin position="315"/>
        <end position="346"/>
    </location>
</feature>
<accession>X6NXA4</accession>
<comment type="caution">
    <text evidence="3">The sequence shown here is derived from an EMBL/GenBank/DDBJ whole genome shotgun (WGS) entry which is preliminary data.</text>
</comment>